<proteinExistence type="predicted"/>
<dbReference type="SUPFAM" id="SSF47384">
    <property type="entry name" value="Homodimeric domain of signal transducing histidine kinase"/>
    <property type="match status" value="1"/>
</dbReference>
<gene>
    <name evidence="6" type="ORF">ACFSQS_15680</name>
</gene>
<dbReference type="InterPro" id="IPR036890">
    <property type="entry name" value="HATPase_C_sf"/>
</dbReference>
<dbReference type="Pfam" id="PF00512">
    <property type="entry name" value="HisKA"/>
    <property type="match status" value="1"/>
</dbReference>
<dbReference type="Gene3D" id="1.10.287.130">
    <property type="match status" value="1"/>
</dbReference>
<dbReference type="PROSITE" id="PS50109">
    <property type="entry name" value="HIS_KIN"/>
    <property type="match status" value="1"/>
</dbReference>
<dbReference type="InterPro" id="IPR004358">
    <property type="entry name" value="Sig_transdc_His_kin-like_C"/>
</dbReference>
<feature type="domain" description="Histidine kinase" evidence="5">
    <location>
        <begin position="244"/>
        <end position="457"/>
    </location>
</feature>
<dbReference type="SMART" id="SM00387">
    <property type="entry name" value="HATPase_c"/>
    <property type="match status" value="1"/>
</dbReference>
<dbReference type="InterPro" id="IPR003594">
    <property type="entry name" value="HATPase_dom"/>
</dbReference>
<dbReference type="EMBL" id="JBHULK010000010">
    <property type="protein sequence ID" value="MFD2536551.1"/>
    <property type="molecule type" value="Genomic_DNA"/>
</dbReference>
<organism evidence="6 7">
    <name type="scientific">Gelatiniphilus marinus</name>
    <dbReference type="NCBI Taxonomy" id="1759464"/>
    <lineage>
        <taxon>Bacteria</taxon>
        <taxon>Pseudomonadati</taxon>
        <taxon>Bacteroidota</taxon>
        <taxon>Flavobacteriia</taxon>
        <taxon>Flavobacteriales</taxon>
        <taxon>Flavobacteriaceae</taxon>
        <taxon>Gelatiniphilus</taxon>
    </lineage>
</organism>
<keyword evidence="4" id="KW-0812">Transmembrane</keyword>
<accession>A0ABW5JXL9</accession>
<reference evidence="7" key="1">
    <citation type="journal article" date="2019" name="Int. J. Syst. Evol. Microbiol.">
        <title>The Global Catalogue of Microorganisms (GCM) 10K type strain sequencing project: providing services to taxonomists for standard genome sequencing and annotation.</title>
        <authorList>
            <consortium name="The Broad Institute Genomics Platform"/>
            <consortium name="The Broad Institute Genome Sequencing Center for Infectious Disease"/>
            <person name="Wu L."/>
            <person name="Ma J."/>
        </authorList>
    </citation>
    <scope>NUCLEOTIDE SEQUENCE [LARGE SCALE GENOMIC DNA]</scope>
    <source>
        <strain evidence="7">KCTC 42903</strain>
    </source>
</reference>
<comment type="catalytic activity">
    <reaction evidence="1">
        <text>ATP + protein L-histidine = ADP + protein N-phospho-L-histidine.</text>
        <dbReference type="EC" id="2.7.13.3"/>
    </reaction>
</comment>
<sequence>MEKLYRRIPYLLTAVIIITIAMQLFWGYSEYQKNSTGFKSEIQQALDVALDNYFVELAKESSISVKAKKELLTESGKIIITGNDSQKIIDKIHPESIKEINVKELSDSLKILDEIKDIYISVNKDFIDFKKLKTLLDGELNRKEYTIPYTLNYYKNDSLFATAHKGNSFSKHFSAKGKSTYLKTGESIEIQFPNAVKTILKKSLLSIFLSLLLTVAILFALFYMLWVMKRQKQLSEIKDDLISNITHEFKTPISTIGAALESIRNFNANNDTEKTNRYLDYSNQQLEKLGKMVDQLMDTALLDTNNWTLNRQTIDVEEWATAIVENYKLNSAEKNITLHLSDNSQKEAFIDSFHLGNAFGALLDNAIKYGGNQIEITIENSVVFSISVTDSGNSLKKEQATKVFDKFYRVPQGNIHNVKGSGIGLYHVKKIAEKHLGTAKISLKNNATTFTISIPNE</sequence>
<evidence type="ECO:0000313" key="7">
    <source>
        <dbReference type="Proteomes" id="UP001597441"/>
    </source>
</evidence>
<name>A0ABW5JXL9_9FLAO</name>
<dbReference type="InterPro" id="IPR005467">
    <property type="entry name" value="His_kinase_dom"/>
</dbReference>
<dbReference type="SUPFAM" id="SSF55874">
    <property type="entry name" value="ATPase domain of HSP90 chaperone/DNA topoisomerase II/histidine kinase"/>
    <property type="match status" value="1"/>
</dbReference>
<evidence type="ECO:0000259" key="5">
    <source>
        <dbReference type="PROSITE" id="PS50109"/>
    </source>
</evidence>
<dbReference type="GO" id="GO:0016301">
    <property type="term" value="F:kinase activity"/>
    <property type="evidence" value="ECO:0007669"/>
    <property type="project" value="UniProtKB-KW"/>
</dbReference>
<evidence type="ECO:0000256" key="3">
    <source>
        <dbReference type="ARBA" id="ARBA00022553"/>
    </source>
</evidence>
<protein>
    <recommendedName>
        <fullName evidence="2">histidine kinase</fullName>
        <ecNumber evidence="2">2.7.13.3</ecNumber>
    </recommendedName>
</protein>
<evidence type="ECO:0000256" key="4">
    <source>
        <dbReference type="SAM" id="Phobius"/>
    </source>
</evidence>
<dbReference type="PANTHER" id="PTHR43547">
    <property type="entry name" value="TWO-COMPONENT HISTIDINE KINASE"/>
    <property type="match status" value="1"/>
</dbReference>
<dbReference type="SMART" id="SM00388">
    <property type="entry name" value="HisKA"/>
    <property type="match status" value="1"/>
</dbReference>
<dbReference type="PANTHER" id="PTHR43547:SF2">
    <property type="entry name" value="HYBRID SIGNAL TRANSDUCTION HISTIDINE KINASE C"/>
    <property type="match status" value="1"/>
</dbReference>
<keyword evidence="4" id="KW-0472">Membrane</keyword>
<dbReference type="EC" id="2.7.13.3" evidence="2"/>
<feature type="transmembrane region" description="Helical" evidence="4">
    <location>
        <begin position="7"/>
        <end position="28"/>
    </location>
</feature>
<dbReference type="Proteomes" id="UP001597441">
    <property type="component" value="Unassembled WGS sequence"/>
</dbReference>
<evidence type="ECO:0000256" key="2">
    <source>
        <dbReference type="ARBA" id="ARBA00012438"/>
    </source>
</evidence>
<dbReference type="RefSeq" id="WP_376894601.1">
    <property type="nucleotide sequence ID" value="NZ_JBHUDT010000004.1"/>
</dbReference>
<dbReference type="InterPro" id="IPR036097">
    <property type="entry name" value="HisK_dim/P_sf"/>
</dbReference>
<evidence type="ECO:0000256" key="1">
    <source>
        <dbReference type="ARBA" id="ARBA00000085"/>
    </source>
</evidence>
<keyword evidence="6" id="KW-0418">Kinase</keyword>
<feature type="transmembrane region" description="Helical" evidence="4">
    <location>
        <begin position="204"/>
        <end position="228"/>
    </location>
</feature>
<keyword evidence="7" id="KW-1185">Reference proteome</keyword>
<keyword evidence="4" id="KW-1133">Transmembrane helix</keyword>
<dbReference type="Pfam" id="PF02518">
    <property type="entry name" value="HATPase_c"/>
    <property type="match status" value="1"/>
</dbReference>
<keyword evidence="6" id="KW-0808">Transferase</keyword>
<dbReference type="Gene3D" id="3.30.565.10">
    <property type="entry name" value="Histidine kinase-like ATPase, C-terminal domain"/>
    <property type="match status" value="1"/>
</dbReference>
<keyword evidence="3" id="KW-0597">Phosphoprotein</keyword>
<dbReference type="CDD" id="cd00082">
    <property type="entry name" value="HisKA"/>
    <property type="match status" value="1"/>
</dbReference>
<comment type="caution">
    <text evidence="6">The sequence shown here is derived from an EMBL/GenBank/DDBJ whole genome shotgun (WGS) entry which is preliminary data.</text>
</comment>
<dbReference type="PRINTS" id="PR00344">
    <property type="entry name" value="BCTRLSENSOR"/>
</dbReference>
<evidence type="ECO:0000313" key="6">
    <source>
        <dbReference type="EMBL" id="MFD2536551.1"/>
    </source>
</evidence>
<dbReference type="InterPro" id="IPR003661">
    <property type="entry name" value="HisK_dim/P_dom"/>
</dbReference>